<feature type="transmembrane region" description="Helical" evidence="1">
    <location>
        <begin position="187"/>
        <end position="211"/>
    </location>
</feature>
<gene>
    <name evidence="2" type="ORF">ZRA01_14240</name>
</gene>
<feature type="transmembrane region" description="Helical" evidence="1">
    <location>
        <begin position="163"/>
        <end position="181"/>
    </location>
</feature>
<evidence type="ECO:0000313" key="2">
    <source>
        <dbReference type="EMBL" id="GEC95351.1"/>
    </source>
</evidence>
<organism evidence="2 3">
    <name type="scientific">Zoogloea ramigera</name>
    <dbReference type="NCBI Taxonomy" id="350"/>
    <lineage>
        <taxon>Bacteria</taxon>
        <taxon>Pseudomonadati</taxon>
        <taxon>Pseudomonadota</taxon>
        <taxon>Betaproteobacteria</taxon>
        <taxon>Rhodocyclales</taxon>
        <taxon>Zoogloeaceae</taxon>
        <taxon>Zoogloea</taxon>
    </lineage>
</organism>
<evidence type="ECO:0000256" key="1">
    <source>
        <dbReference type="SAM" id="Phobius"/>
    </source>
</evidence>
<feature type="transmembrane region" description="Helical" evidence="1">
    <location>
        <begin position="72"/>
        <end position="93"/>
    </location>
</feature>
<protein>
    <submittedName>
        <fullName evidence="2">Uncharacterized protein</fullName>
    </submittedName>
</protein>
<sequence length="259" mass="28010">MWSALQRVEQIRVALWGAPWLVAAVWGCWAALRPEYGLAVTFVAVLAGGLAWLWFAYVFFVSRFGAAHGLCAPGVLALILLWPLSQALAPALLALPGGYIASFDGVTLALHLLCLGVAAAAHARRAPLPAVSDAPGPRLHWPGLEVDLRRRSIVSTPPPGTRWWVGALLGGLASVLLFAWMKATLAASGQVLLAVSLMHGVSLYLCAGPLGRQLGQALRLRQLEKRLPGEPFRHDKLPELLRLRRQSWLGRLLRQLGAD</sequence>
<keyword evidence="1" id="KW-0472">Membrane</keyword>
<keyword evidence="3" id="KW-1185">Reference proteome</keyword>
<dbReference type="AlphaFoldDB" id="A0A4Y4CR08"/>
<name>A0A4Y4CR08_ZOORA</name>
<keyword evidence="1" id="KW-1133">Transmembrane helix</keyword>
<dbReference type="EMBL" id="BJNV01000017">
    <property type="protein sequence ID" value="GEC95351.1"/>
    <property type="molecule type" value="Genomic_DNA"/>
</dbReference>
<evidence type="ECO:0000313" key="3">
    <source>
        <dbReference type="Proteomes" id="UP000318422"/>
    </source>
</evidence>
<proteinExistence type="predicted"/>
<accession>A0A4Y4CR08</accession>
<keyword evidence="1" id="KW-0812">Transmembrane</keyword>
<feature type="transmembrane region" description="Helical" evidence="1">
    <location>
        <begin position="12"/>
        <end position="32"/>
    </location>
</feature>
<comment type="caution">
    <text evidence="2">The sequence shown here is derived from an EMBL/GenBank/DDBJ whole genome shotgun (WGS) entry which is preliminary data.</text>
</comment>
<dbReference type="Proteomes" id="UP000318422">
    <property type="component" value="Unassembled WGS sequence"/>
</dbReference>
<feature type="transmembrane region" description="Helical" evidence="1">
    <location>
        <begin position="38"/>
        <end position="60"/>
    </location>
</feature>
<reference evidence="2 3" key="1">
    <citation type="submission" date="2019-06" db="EMBL/GenBank/DDBJ databases">
        <title>Whole genome shotgun sequence of Zoogloea ramigera NBRC 15342.</title>
        <authorList>
            <person name="Hosoyama A."/>
            <person name="Uohara A."/>
            <person name="Ohji S."/>
            <person name="Ichikawa N."/>
        </authorList>
    </citation>
    <scope>NUCLEOTIDE SEQUENCE [LARGE SCALE GENOMIC DNA]</scope>
    <source>
        <strain evidence="2 3">NBRC 15342</strain>
    </source>
</reference>
<feature type="transmembrane region" description="Helical" evidence="1">
    <location>
        <begin position="99"/>
        <end position="121"/>
    </location>
</feature>